<feature type="compositionally biased region" description="Low complexity" evidence="1">
    <location>
        <begin position="105"/>
        <end position="116"/>
    </location>
</feature>
<organism evidence="2 3">
    <name type="scientific">Cercospora berteroae</name>
    <dbReference type="NCBI Taxonomy" id="357750"/>
    <lineage>
        <taxon>Eukaryota</taxon>
        <taxon>Fungi</taxon>
        <taxon>Dikarya</taxon>
        <taxon>Ascomycota</taxon>
        <taxon>Pezizomycotina</taxon>
        <taxon>Dothideomycetes</taxon>
        <taxon>Dothideomycetidae</taxon>
        <taxon>Mycosphaerellales</taxon>
        <taxon>Mycosphaerellaceae</taxon>
        <taxon>Cercospora</taxon>
    </lineage>
</organism>
<proteinExistence type="predicted"/>
<name>A0A2S6C9V4_9PEZI</name>
<gene>
    <name evidence="2" type="ORF">CBER1_07647</name>
</gene>
<dbReference type="AlphaFoldDB" id="A0A2S6C9V4"/>
<dbReference type="OrthoDB" id="3641195at2759"/>
<evidence type="ECO:0000313" key="3">
    <source>
        <dbReference type="Proteomes" id="UP000237631"/>
    </source>
</evidence>
<protein>
    <submittedName>
        <fullName evidence="2">Uncharacterized protein</fullName>
    </submittedName>
</protein>
<dbReference type="EMBL" id="PNEN01000517">
    <property type="protein sequence ID" value="PPJ56500.1"/>
    <property type="molecule type" value="Genomic_DNA"/>
</dbReference>
<keyword evidence="3" id="KW-1185">Reference proteome</keyword>
<evidence type="ECO:0000313" key="2">
    <source>
        <dbReference type="EMBL" id="PPJ56500.1"/>
    </source>
</evidence>
<dbReference type="Proteomes" id="UP000237631">
    <property type="component" value="Unassembled WGS sequence"/>
</dbReference>
<feature type="compositionally biased region" description="Polar residues" evidence="1">
    <location>
        <begin position="29"/>
        <end position="46"/>
    </location>
</feature>
<accession>A0A2S6C9V4</accession>
<feature type="region of interest" description="Disordered" evidence="1">
    <location>
        <begin position="1"/>
        <end position="117"/>
    </location>
</feature>
<comment type="caution">
    <text evidence="2">The sequence shown here is derived from an EMBL/GenBank/DDBJ whole genome shotgun (WGS) entry which is preliminary data.</text>
</comment>
<reference evidence="3" key="1">
    <citation type="journal article" date="2017" name="bioRxiv">
        <title>Conservation of a gene cluster reveals novel cercosporin biosynthetic mechanisms and extends production to the genus Colletotrichum.</title>
        <authorList>
            <person name="de Jonge R."/>
            <person name="Ebert M.K."/>
            <person name="Huitt-Roehl C.R."/>
            <person name="Pal P."/>
            <person name="Suttle J.C."/>
            <person name="Spanner R.E."/>
            <person name="Neubauer J.D."/>
            <person name="Jurick W.M.II."/>
            <person name="Stott K.A."/>
            <person name="Secor G.A."/>
            <person name="Thomma B.P.H.J."/>
            <person name="Van de Peer Y."/>
            <person name="Townsend C.A."/>
            <person name="Bolton M.D."/>
        </authorList>
    </citation>
    <scope>NUCLEOTIDE SEQUENCE [LARGE SCALE GENOMIC DNA]</scope>
    <source>
        <strain evidence="3">CBS538.71</strain>
    </source>
</reference>
<evidence type="ECO:0000256" key="1">
    <source>
        <dbReference type="SAM" id="MobiDB-lite"/>
    </source>
</evidence>
<sequence>MDLNNAPSKVELKRPFADMATGDRPAKRQSISPLTSPSFSRGSTVTLDGDNDNVIGAPRKNANNLAGLYTCFREQTSPPPSPGKSQESNIADEMPMETNNDEDTTPPATTSAAPATDSDEEYIANAQAALEYVDPFGPNGTEQQMLEAQAKPIPELPFRPLGLANQSSFAQHLFEDQPIPLSTLRYPPICKSHGHIKDELLDLHIKLNTFSVKVWSNYDASRKKFFTDQPRLNDCGRLILSPNERMRLEVLDSGRVGLELPKVEIEIGTAFRTLGVMYLKWNKDHHGRLSSVEVAGSTFEGDDHDWLNWPHNPIRKQIAEAMNLIANLPKEQWEGTGGFKLRDLDFVAYLFLRLREEVPV</sequence>